<keyword evidence="10" id="KW-1185">Reference proteome</keyword>
<dbReference type="EMBL" id="BAAAPC010000028">
    <property type="protein sequence ID" value="GAA2014603.1"/>
    <property type="molecule type" value="Genomic_DNA"/>
</dbReference>
<keyword evidence="2" id="KW-0813">Transport</keyword>
<gene>
    <name evidence="9" type="ORF">GCM10009799_48610</name>
</gene>
<dbReference type="InterPro" id="IPR020846">
    <property type="entry name" value="MFS_dom"/>
</dbReference>
<name>A0ABP5F4Q4_9ACTN</name>
<evidence type="ECO:0000256" key="7">
    <source>
        <dbReference type="SAM" id="Phobius"/>
    </source>
</evidence>
<comment type="subcellular location">
    <subcellularLocation>
        <location evidence="1">Cell membrane</location>
        <topology evidence="1">Multi-pass membrane protein</topology>
    </subcellularLocation>
</comment>
<feature type="transmembrane region" description="Helical" evidence="7">
    <location>
        <begin position="101"/>
        <end position="124"/>
    </location>
</feature>
<evidence type="ECO:0000313" key="9">
    <source>
        <dbReference type="EMBL" id="GAA2014603.1"/>
    </source>
</evidence>
<organism evidence="9 10">
    <name type="scientific">Nocardiopsis rhodophaea</name>
    <dbReference type="NCBI Taxonomy" id="280238"/>
    <lineage>
        <taxon>Bacteria</taxon>
        <taxon>Bacillati</taxon>
        <taxon>Actinomycetota</taxon>
        <taxon>Actinomycetes</taxon>
        <taxon>Streptosporangiales</taxon>
        <taxon>Nocardiopsidaceae</taxon>
        <taxon>Nocardiopsis</taxon>
    </lineage>
</organism>
<feature type="transmembrane region" description="Helical" evidence="7">
    <location>
        <begin position="340"/>
        <end position="359"/>
    </location>
</feature>
<feature type="domain" description="Major facilitator superfamily (MFS) profile" evidence="8">
    <location>
        <begin position="10"/>
        <end position="391"/>
    </location>
</feature>
<dbReference type="Proteomes" id="UP001501585">
    <property type="component" value="Unassembled WGS sequence"/>
</dbReference>
<feature type="transmembrane region" description="Helical" evidence="7">
    <location>
        <begin position="136"/>
        <end position="157"/>
    </location>
</feature>
<keyword evidence="5 7" id="KW-1133">Transmembrane helix</keyword>
<evidence type="ECO:0000256" key="3">
    <source>
        <dbReference type="ARBA" id="ARBA00022475"/>
    </source>
</evidence>
<keyword evidence="4 7" id="KW-0812">Transmembrane</keyword>
<dbReference type="PROSITE" id="PS50850">
    <property type="entry name" value="MFS"/>
    <property type="match status" value="1"/>
</dbReference>
<dbReference type="InterPro" id="IPR050171">
    <property type="entry name" value="MFS_Transporters"/>
</dbReference>
<comment type="caution">
    <text evidence="9">The sequence shown here is derived from an EMBL/GenBank/DDBJ whole genome shotgun (WGS) entry which is preliminary data.</text>
</comment>
<dbReference type="InterPro" id="IPR011701">
    <property type="entry name" value="MFS"/>
</dbReference>
<proteinExistence type="predicted"/>
<evidence type="ECO:0000256" key="2">
    <source>
        <dbReference type="ARBA" id="ARBA00022448"/>
    </source>
</evidence>
<feature type="transmembrane region" description="Helical" evidence="7">
    <location>
        <begin position="169"/>
        <end position="190"/>
    </location>
</feature>
<feature type="transmembrane region" description="Helical" evidence="7">
    <location>
        <begin position="245"/>
        <end position="264"/>
    </location>
</feature>
<evidence type="ECO:0000256" key="4">
    <source>
        <dbReference type="ARBA" id="ARBA00022692"/>
    </source>
</evidence>
<feature type="transmembrane region" description="Helical" evidence="7">
    <location>
        <begin position="77"/>
        <end position="95"/>
    </location>
</feature>
<evidence type="ECO:0000313" key="10">
    <source>
        <dbReference type="Proteomes" id="UP001501585"/>
    </source>
</evidence>
<dbReference type="SUPFAM" id="SSF103473">
    <property type="entry name" value="MFS general substrate transporter"/>
    <property type="match status" value="1"/>
</dbReference>
<evidence type="ECO:0000259" key="8">
    <source>
        <dbReference type="PROSITE" id="PS50850"/>
    </source>
</evidence>
<sequence>MPAIERVRTFSFSVTLVSVVAVMAHTALPTPIYAIYSKEFGLTTLQVTEVYAIYALGVIAALVLFNSLSNTIGRRPLLLFGLIFSVASNVAFLAADSIGYLFVARLFTGLAAGTFMGTATVAAVEVAPRKLAQHAAVWASAANIFGLGIGPVIGGLGTQFLGDPEHGLFLVHLAAVGVLAVLMLTIREPLDRDDRVPFRWSAPKPPSADRLTYAGLTMIGVSGMATLGMLAGLTPHFLDSFYPHSSGLAAGLIVGAGFGGSALAQLAFRRVAINRGLTSGAAVMSVGLVLLTGAIYFGSGVLYTCAAVSTGLGQGLTIGRSIQEISARTSLGERVSAVNLFYVALYTGAAVPVIALAFIEKSFGLSAAGLSFCLFALAFCAIGILQLNRAGVGRAATTEPVERTG</sequence>
<feature type="transmembrane region" description="Helical" evidence="7">
    <location>
        <begin position="276"/>
        <end position="295"/>
    </location>
</feature>
<feature type="transmembrane region" description="Helical" evidence="7">
    <location>
        <begin position="365"/>
        <end position="385"/>
    </location>
</feature>
<reference evidence="10" key="1">
    <citation type="journal article" date="2019" name="Int. J. Syst. Evol. Microbiol.">
        <title>The Global Catalogue of Microorganisms (GCM) 10K type strain sequencing project: providing services to taxonomists for standard genome sequencing and annotation.</title>
        <authorList>
            <consortium name="The Broad Institute Genomics Platform"/>
            <consortium name="The Broad Institute Genome Sequencing Center for Infectious Disease"/>
            <person name="Wu L."/>
            <person name="Ma J."/>
        </authorList>
    </citation>
    <scope>NUCLEOTIDE SEQUENCE [LARGE SCALE GENOMIC DNA]</scope>
    <source>
        <strain evidence="10">JCM 15313</strain>
    </source>
</reference>
<protein>
    <submittedName>
        <fullName evidence="9">MFS transporter</fullName>
    </submittedName>
</protein>
<dbReference type="Pfam" id="PF07690">
    <property type="entry name" value="MFS_1"/>
    <property type="match status" value="1"/>
</dbReference>
<evidence type="ECO:0000256" key="1">
    <source>
        <dbReference type="ARBA" id="ARBA00004651"/>
    </source>
</evidence>
<evidence type="ECO:0000256" key="5">
    <source>
        <dbReference type="ARBA" id="ARBA00022989"/>
    </source>
</evidence>
<evidence type="ECO:0000256" key="6">
    <source>
        <dbReference type="ARBA" id="ARBA00023136"/>
    </source>
</evidence>
<dbReference type="PANTHER" id="PTHR23517">
    <property type="entry name" value="RESISTANCE PROTEIN MDTM, PUTATIVE-RELATED-RELATED"/>
    <property type="match status" value="1"/>
</dbReference>
<dbReference type="PANTHER" id="PTHR23517:SF13">
    <property type="entry name" value="MAJOR FACILITATOR SUPERFAMILY MFS_1"/>
    <property type="match status" value="1"/>
</dbReference>
<keyword evidence="3" id="KW-1003">Cell membrane</keyword>
<feature type="transmembrane region" description="Helical" evidence="7">
    <location>
        <begin position="211"/>
        <end position="233"/>
    </location>
</feature>
<dbReference type="RefSeq" id="WP_344109402.1">
    <property type="nucleotide sequence ID" value="NZ_BAAAPC010000028.1"/>
</dbReference>
<feature type="transmembrane region" description="Helical" evidence="7">
    <location>
        <begin position="12"/>
        <end position="36"/>
    </location>
</feature>
<dbReference type="Gene3D" id="1.20.1250.20">
    <property type="entry name" value="MFS general substrate transporter like domains"/>
    <property type="match status" value="1"/>
</dbReference>
<dbReference type="InterPro" id="IPR036259">
    <property type="entry name" value="MFS_trans_sf"/>
</dbReference>
<keyword evidence="6 7" id="KW-0472">Membrane</keyword>
<feature type="transmembrane region" description="Helical" evidence="7">
    <location>
        <begin position="48"/>
        <end position="65"/>
    </location>
</feature>
<accession>A0ABP5F4Q4</accession>